<protein>
    <submittedName>
        <fullName evidence="2">Heat shock protein-related</fullName>
    </submittedName>
</protein>
<sequence>MAGVEFLVFDGASGDLRPWISALEDQFATDDYSNLNKLALAVYLIGGKAEAFVHHRQESKYFYTWDDFKSSLLLRFGERDDPERIRLLAERDKSVLNGRNSETIKNTDAIQEVKEHIVNLEPNELHQEESALNATKTNVDQEMEVVCSIQDKILLEEINSVLETDGVHPREAIPKSQVLVSSTESDYGEILFKSCSMDRITANQIDLVKNIECFDVAWLFSSRNLMDSVRVRDEFSKSLSDTESIGNAHQMYDRKSLRATSSEKHMKQLKCWKFKFKRKKLTGTRQKIEQHKLVISVTNLGQNEKRFSDLADRLQKANTVSDRCSGMQNIHGAVLWFNYKQKYSMRNLSLMMKCSKKKERFAVIQRLKQMREELMFVLQEAGQRYDIARSASVRYGGIQDVESTFSQLEGSYDEHMMLTENVGPDNSDEVVSCWISIPVTSLNQKEPERLIGLVDTVHRRAVSQDQVLYADLSSDNMTLVPDVNLQKHLMLQQVLVSDWRLGYSMSVFSSNQAVVQWFRIVQEFETDSGRNIRWLYIQFLACQNAFLNRNLLFQHKVSTSLTGLLPKDRILELCSMVNDAYDGVGIIWSNMSVSHTDVLSVLEMEHQVVYTNKLWDPGGTAVARYYAAGTSKATDSVEDTSGFPKRDSQSTHEAGSVTMSREDCSAESLILEELIKTEDSLQEDFSNEKTRERKFKDLCFSQGKIMASAIAMRDEMVFSGKSWETLKLMKQLGCRSDDMLQKFCTEMWLIVTARWRCDQRLMAFYEAVQNSWFAGVVGASNGTDSFSIWHRWRYRPAIALCAEQEVDKLNENLPSDFISSTGHSVFAGNIKTVSEDLVPAICGSTCLIETELAETEKLKQEREVICSQTFSSNLVVKVF</sequence>
<name>Q2A9K3_BRAOL</name>
<evidence type="ECO:0000313" key="2">
    <source>
        <dbReference type="EMBL" id="ABD65027.1"/>
    </source>
</evidence>
<reference evidence="2" key="1">
    <citation type="submission" date="2006-03" db="EMBL/GenBank/DDBJ databases">
        <title>Comparative genomics of Brassica oleracea and Arabidopsis thaliana reveals gene loss, fragmentation and dispersal following polyploidy.</title>
        <authorList>
            <person name="Town C.D."/>
            <person name="Cheung F."/>
            <person name="Maiti R."/>
            <person name="Crabtree J."/>
            <person name="Haas B.J."/>
            <person name="Wortman J.R."/>
            <person name="Hine E.E."/>
            <person name="Althoff R."/>
            <person name="Arbogast T."/>
            <person name="Tallon L.J."/>
            <person name="Teresa U.T."/>
            <person name="Trick M."/>
            <person name="Bancroft I."/>
        </authorList>
    </citation>
    <scope>NUCLEOTIDE SEQUENCE</scope>
</reference>
<gene>
    <name evidence="2" type="ORF">26.t00081</name>
</gene>
<organism evidence="2">
    <name type="scientific">Brassica oleracea</name>
    <name type="common">Wild cabbage</name>
    <dbReference type="NCBI Taxonomy" id="3712"/>
    <lineage>
        <taxon>Eukaryota</taxon>
        <taxon>Viridiplantae</taxon>
        <taxon>Streptophyta</taxon>
        <taxon>Embryophyta</taxon>
        <taxon>Tracheophyta</taxon>
        <taxon>Spermatophyta</taxon>
        <taxon>Magnoliopsida</taxon>
        <taxon>eudicotyledons</taxon>
        <taxon>Gunneridae</taxon>
        <taxon>Pentapetalae</taxon>
        <taxon>rosids</taxon>
        <taxon>malvids</taxon>
        <taxon>Brassicales</taxon>
        <taxon>Brassicaceae</taxon>
        <taxon>Brassiceae</taxon>
        <taxon>Brassica</taxon>
    </lineage>
</organism>
<accession>Q2A9K3</accession>
<evidence type="ECO:0000256" key="1">
    <source>
        <dbReference type="SAM" id="MobiDB-lite"/>
    </source>
</evidence>
<dbReference type="EMBL" id="AC183495">
    <property type="protein sequence ID" value="ABD65027.1"/>
    <property type="molecule type" value="Genomic_DNA"/>
</dbReference>
<feature type="region of interest" description="Disordered" evidence="1">
    <location>
        <begin position="634"/>
        <end position="658"/>
    </location>
</feature>
<proteinExistence type="predicted"/>
<dbReference type="ExpressionAtlas" id="Q2A9K3">
    <property type="expression patterns" value="baseline"/>
</dbReference>
<keyword evidence="2" id="KW-0346">Stress response</keyword>
<dbReference type="AlphaFoldDB" id="Q2A9K3"/>